<dbReference type="GO" id="GO:0003735">
    <property type="term" value="F:structural constituent of ribosome"/>
    <property type="evidence" value="ECO:0007669"/>
    <property type="project" value="InterPro"/>
</dbReference>
<evidence type="ECO:0000256" key="5">
    <source>
        <dbReference type="HAMAP-Rule" id="MF_00410"/>
    </source>
</evidence>
<evidence type="ECO:0000256" key="4">
    <source>
        <dbReference type="ARBA" id="ARBA00035230"/>
    </source>
</evidence>
<comment type="caution">
    <text evidence="6">The sequence shown here is derived from an EMBL/GenBank/DDBJ whole genome shotgun (WGS) entry which is preliminary data.</text>
</comment>
<comment type="similarity">
    <text evidence="1 5">Belongs to the eukaryotic ribosomal protein eL31 family.</text>
</comment>
<dbReference type="NCBIfam" id="NF002258">
    <property type="entry name" value="PRK01192.1-1"/>
    <property type="match status" value="1"/>
</dbReference>
<protein>
    <recommendedName>
        <fullName evidence="4 5">Large ribosomal subunit protein eL31</fullName>
    </recommendedName>
</protein>
<sequence>MPPGLSEDSTRVYVIPLDDAWKASRLRRADAAIRLVKDFARRHAKAKNVKISPKVSEKVWENGRQNPPRRIRVVFQKDDENTVFVMLEGERKEEEEE</sequence>
<dbReference type="Pfam" id="PF01198">
    <property type="entry name" value="Ribosomal_L31e"/>
    <property type="match status" value="1"/>
</dbReference>
<evidence type="ECO:0000256" key="1">
    <source>
        <dbReference type="ARBA" id="ARBA00010808"/>
    </source>
</evidence>
<dbReference type="HAMAP" id="MF_00410">
    <property type="entry name" value="Ribosomal_eL31"/>
    <property type="match status" value="1"/>
</dbReference>
<dbReference type="AlphaFoldDB" id="A0A7C5QIS0"/>
<reference evidence="6" key="1">
    <citation type="journal article" date="2020" name="mSystems">
        <title>Genome- and Community-Level Interaction Insights into Carbon Utilization and Element Cycling Functions of Hydrothermarchaeota in Hydrothermal Sediment.</title>
        <authorList>
            <person name="Zhou Z."/>
            <person name="Liu Y."/>
            <person name="Xu W."/>
            <person name="Pan J."/>
            <person name="Luo Z.H."/>
            <person name="Li M."/>
        </authorList>
    </citation>
    <scope>NUCLEOTIDE SEQUENCE [LARGE SCALE GENOMIC DNA]</scope>
    <source>
        <strain evidence="6">SpSt-1056</strain>
    </source>
</reference>
<dbReference type="GO" id="GO:0022625">
    <property type="term" value="C:cytosolic large ribosomal subunit"/>
    <property type="evidence" value="ECO:0007669"/>
    <property type="project" value="TreeGrafter"/>
</dbReference>
<dbReference type="EMBL" id="DRWN01000019">
    <property type="protein sequence ID" value="HHK67934.1"/>
    <property type="molecule type" value="Genomic_DNA"/>
</dbReference>
<dbReference type="SMART" id="SM01380">
    <property type="entry name" value="Ribosomal_L31e"/>
    <property type="match status" value="1"/>
</dbReference>
<dbReference type="GO" id="GO:0002181">
    <property type="term" value="P:cytoplasmic translation"/>
    <property type="evidence" value="ECO:0007669"/>
    <property type="project" value="TreeGrafter"/>
</dbReference>
<dbReference type="SUPFAM" id="SSF54575">
    <property type="entry name" value="Ribosomal protein L31e"/>
    <property type="match status" value="1"/>
</dbReference>
<evidence type="ECO:0000256" key="3">
    <source>
        <dbReference type="ARBA" id="ARBA00023274"/>
    </source>
</evidence>
<name>A0A7C5QIS0_CALS0</name>
<accession>A0A7C5QIS0</accession>
<dbReference type="PANTHER" id="PTHR10956:SF0">
    <property type="entry name" value="60S RIBOSOMAL PROTEIN L31"/>
    <property type="match status" value="1"/>
</dbReference>
<dbReference type="InterPro" id="IPR023621">
    <property type="entry name" value="Ribosomal_eL31_dom_sf"/>
</dbReference>
<dbReference type="InterPro" id="IPR000054">
    <property type="entry name" value="Ribosomal_eL31"/>
</dbReference>
<evidence type="ECO:0000256" key="2">
    <source>
        <dbReference type="ARBA" id="ARBA00022980"/>
    </source>
</evidence>
<dbReference type="Gene3D" id="3.10.440.10">
    <property type="match status" value="1"/>
</dbReference>
<keyword evidence="3 5" id="KW-0687">Ribonucleoprotein</keyword>
<evidence type="ECO:0000313" key="6">
    <source>
        <dbReference type="EMBL" id="HHK67934.1"/>
    </source>
</evidence>
<keyword evidence="2 5" id="KW-0689">Ribosomal protein</keyword>
<dbReference type="CDD" id="cd00463">
    <property type="entry name" value="Ribosomal_L31e"/>
    <property type="match status" value="1"/>
</dbReference>
<organism evidence="6">
    <name type="scientific">Caldiarchaeum subterraneum</name>
    <dbReference type="NCBI Taxonomy" id="311458"/>
    <lineage>
        <taxon>Archaea</taxon>
        <taxon>Nitrososphaerota</taxon>
        <taxon>Candidatus Caldarchaeales</taxon>
        <taxon>Candidatus Caldarchaeaceae</taxon>
        <taxon>Candidatus Caldarchaeum</taxon>
    </lineage>
</organism>
<proteinExistence type="inferred from homology"/>
<dbReference type="PANTHER" id="PTHR10956">
    <property type="entry name" value="60S RIBOSOMAL PROTEIN L31"/>
    <property type="match status" value="1"/>
</dbReference>
<gene>
    <name evidence="5" type="primary">rpl31e</name>
    <name evidence="6" type="ORF">ENM11_02105</name>
</gene>